<evidence type="ECO:0000313" key="8">
    <source>
        <dbReference type="EMBL" id="KAJ8900900.1"/>
    </source>
</evidence>
<comment type="caution">
    <text evidence="8">The sequence shown here is derived from an EMBL/GenBank/DDBJ whole genome shotgun (WGS) entry which is preliminary data.</text>
</comment>
<sequence>MPYAGGAPAPGGAPPGNAGVGNGPGGLPSLPPIPTAFPELEKMSIGELEVLWSSEEALAKFVNEHEHRRAVTSILDGLSKEIEDLTKSNEAKLNEAHSSQSQEEAEKEKQLEEDLKRQIQKKQEEKDRLWEFNSPSAIHERLHVARASSVETSEKLKEQFLRKELELAEFIRLYTMEQKRVHQITALIEDIAPHLH</sequence>
<dbReference type="Pfam" id="PF07200">
    <property type="entry name" value="Mod_r"/>
    <property type="match status" value="1"/>
</dbReference>
<dbReference type="PANTHER" id="PTHR13678:SF2">
    <property type="entry name" value="VACUOLAR PROTEIN SORTING-ASSOCIATED PROTEIN 37A"/>
    <property type="match status" value="1"/>
</dbReference>
<comment type="similarity">
    <text evidence="2">Belongs to the VPS37 family.</text>
</comment>
<evidence type="ECO:0000256" key="2">
    <source>
        <dbReference type="ARBA" id="ARBA00007617"/>
    </source>
</evidence>
<organism evidence="8 9">
    <name type="scientific">Rhodosorus marinus</name>
    <dbReference type="NCBI Taxonomy" id="101924"/>
    <lineage>
        <taxon>Eukaryota</taxon>
        <taxon>Rhodophyta</taxon>
        <taxon>Stylonematophyceae</taxon>
        <taxon>Stylonematales</taxon>
        <taxon>Stylonemataceae</taxon>
        <taxon>Rhodosorus</taxon>
    </lineage>
</organism>
<name>A0AAV8UEI9_9RHOD</name>
<feature type="compositionally biased region" description="Basic and acidic residues" evidence="6">
    <location>
        <begin position="104"/>
        <end position="115"/>
    </location>
</feature>
<dbReference type="Proteomes" id="UP001157974">
    <property type="component" value="Unassembled WGS sequence"/>
</dbReference>
<evidence type="ECO:0000256" key="6">
    <source>
        <dbReference type="SAM" id="MobiDB-lite"/>
    </source>
</evidence>
<protein>
    <recommendedName>
        <fullName evidence="7">VPS37 C-terminal domain-containing protein</fullName>
    </recommendedName>
</protein>
<keyword evidence="4" id="KW-0967">Endosome</keyword>
<dbReference type="GO" id="GO:0000813">
    <property type="term" value="C:ESCRT I complex"/>
    <property type="evidence" value="ECO:0007669"/>
    <property type="project" value="UniProtKB-ARBA"/>
</dbReference>
<evidence type="ECO:0000256" key="4">
    <source>
        <dbReference type="ARBA" id="ARBA00022753"/>
    </source>
</evidence>
<dbReference type="GO" id="GO:0043162">
    <property type="term" value="P:ubiquitin-dependent protein catabolic process via the multivesicular body sorting pathway"/>
    <property type="evidence" value="ECO:0007669"/>
    <property type="project" value="TreeGrafter"/>
</dbReference>
<dbReference type="EMBL" id="JAMWBK010000013">
    <property type="protein sequence ID" value="KAJ8900900.1"/>
    <property type="molecule type" value="Genomic_DNA"/>
</dbReference>
<reference evidence="8 9" key="1">
    <citation type="journal article" date="2023" name="Nat. Commun.">
        <title>Origin of minicircular mitochondrial genomes in red algae.</title>
        <authorList>
            <person name="Lee Y."/>
            <person name="Cho C.H."/>
            <person name="Lee Y.M."/>
            <person name="Park S.I."/>
            <person name="Yang J.H."/>
            <person name="West J.A."/>
            <person name="Bhattacharya D."/>
            <person name="Yoon H.S."/>
        </authorList>
    </citation>
    <scope>NUCLEOTIDE SEQUENCE [LARGE SCALE GENOMIC DNA]</scope>
    <source>
        <strain evidence="8 9">CCMP1338</strain>
        <tissue evidence="8">Whole cell</tissue>
    </source>
</reference>
<keyword evidence="3" id="KW-0813">Transport</keyword>
<keyword evidence="9" id="KW-1185">Reference proteome</keyword>
<gene>
    <name evidence="8" type="ORF">NDN08_000199</name>
</gene>
<feature type="region of interest" description="Disordered" evidence="6">
    <location>
        <begin position="1"/>
        <end position="36"/>
    </location>
</feature>
<evidence type="ECO:0000256" key="5">
    <source>
        <dbReference type="ARBA" id="ARBA00022927"/>
    </source>
</evidence>
<dbReference type="GO" id="GO:0006623">
    <property type="term" value="P:protein targeting to vacuole"/>
    <property type="evidence" value="ECO:0007669"/>
    <property type="project" value="TreeGrafter"/>
</dbReference>
<dbReference type="AlphaFoldDB" id="A0AAV8UEI9"/>
<evidence type="ECO:0000313" key="9">
    <source>
        <dbReference type="Proteomes" id="UP001157974"/>
    </source>
</evidence>
<accession>A0AAV8UEI9</accession>
<evidence type="ECO:0000256" key="1">
    <source>
        <dbReference type="ARBA" id="ARBA00004177"/>
    </source>
</evidence>
<comment type="subcellular location">
    <subcellularLocation>
        <location evidence="1">Endosome</location>
    </subcellularLocation>
</comment>
<dbReference type="PANTHER" id="PTHR13678">
    <property type="entry name" value="VACUOLAR PROTEIN SORTING-ASSOCIATED PROTEIN 37"/>
    <property type="match status" value="1"/>
</dbReference>
<proteinExistence type="inferred from homology"/>
<feature type="domain" description="VPS37 C-terminal" evidence="7">
    <location>
        <begin position="41"/>
        <end position="183"/>
    </location>
</feature>
<dbReference type="GO" id="GO:0006612">
    <property type="term" value="P:protein targeting to membrane"/>
    <property type="evidence" value="ECO:0007669"/>
    <property type="project" value="TreeGrafter"/>
</dbReference>
<keyword evidence="5" id="KW-0653">Protein transport</keyword>
<evidence type="ECO:0000256" key="3">
    <source>
        <dbReference type="ARBA" id="ARBA00022448"/>
    </source>
</evidence>
<dbReference type="InterPro" id="IPR009851">
    <property type="entry name" value="Mod_r"/>
</dbReference>
<evidence type="ECO:0000259" key="7">
    <source>
        <dbReference type="Pfam" id="PF07200"/>
    </source>
</evidence>
<feature type="region of interest" description="Disordered" evidence="6">
    <location>
        <begin position="91"/>
        <end position="115"/>
    </location>
</feature>